<reference evidence="11 12" key="1">
    <citation type="submission" date="2022-12" db="EMBL/GenBank/DDBJ databases">
        <title>Draft genome sequence of Paenibacillus sp. dW9.</title>
        <authorList>
            <person name="Choi E.-W."/>
            <person name="Kim D.-U."/>
        </authorList>
    </citation>
    <scope>NUCLEOTIDE SEQUENCE [LARGE SCALE GENOMIC DNA]</scope>
    <source>
        <strain evidence="12">dW9</strain>
    </source>
</reference>
<evidence type="ECO:0000256" key="8">
    <source>
        <dbReference type="ARBA" id="ARBA00022975"/>
    </source>
</evidence>
<evidence type="ECO:0000256" key="4">
    <source>
        <dbReference type="ARBA" id="ARBA00022598"/>
    </source>
</evidence>
<keyword evidence="12" id="KW-1185">Reference proteome</keyword>
<dbReference type="GO" id="GO:0016787">
    <property type="term" value="F:hydrolase activity"/>
    <property type="evidence" value="ECO:0007669"/>
    <property type="project" value="UniProtKB-KW"/>
</dbReference>
<comment type="similarity">
    <text evidence="2">Belongs to the CTP synthase family.</text>
</comment>
<evidence type="ECO:0000313" key="11">
    <source>
        <dbReference type="EMBL" id="MCZ8517040.1"/>
    </source>
</evidence>
<keyword evidence="8" id="KW-0665">Pyrimidine biosynthesis</keyword>
<keyword evidence="7" id="KW-0315">Glutamine amidotransferase</keyword>
<feature type="domain" description="Glutamine amidotransferase" evidence="10">
    <location>
        <begin position="30"/>
        <end position="214"/>
    </location>
</feature>
<sequence>MCNIGLIGDYDKEVVAHAAIPRAIQLVADDLGVHINFEWVSTPSLDQDFEQKLSKYHALWVVPASPYRSMQGALNGIRFAREHRIPLLGTCGGFQHMIIEFARNVMGLAEADHAEENPSASLILVAPLTCSVSEKMHTFKLTPGSKVIDIYGTHEIIEQYGICNYGLNSEFRPMLEKAGLRVAGVDLDGEVRIMELDQHPFFIGTLFQPERSALKNIIHPLIKAFLHKANKCSSA</sequence>
<keyword evidence="6" id="KW-0067">ATP-binding</keyword>
<dbReference type="EC" id="6.3.4.2" evidence="3"/>
<evidence type="ECO:0000256" key="2">
    <source>
        <dbReference type="ARBA" id="ARBA00007533"/>
    </source>
</evidence>
<dbReference type="PANTHER" id="PTHR11550">
    <property type="entry name" value="CTP SYNTHASE"/>
    <property type="match status" value="1"/>
</dbReference>
<dbReference type="InterPro" id="IPR029062">
    <property type="entry name" value="Class_I_gatase-like"/>
</dbReference>
<keyword evidence="4" id="KW-0436">Ligase</keyword>
<comment type="catalytic activity">
    <reaction evidence="9">
        <text>UTP + L-glutamine + ATP + H2O = CTP + L-glutamate + ADP + phosphate + 2 H(+)</text>
        <dbReference type="Rhea" id="RHEA:26426"/>
        <dbReference type="ChEBI" id="CHEBI:15377"/>
        <dbReference type="ChEBI" id="CHEBI:15378"/>
        <dbReference type="ChEBI" id="CHEBI:29985"/>
        <dbReference type="ChEBI" id="CHEBI:30616"/>
        <dbReference type="ChEBI" id="CHEBI:37563"/>
        <dbReference type="ChEBI" id="CHEBI:43474"/>
        <dbReference type="ChEBI" id="CHEBI:46398"/>
        <dbReference type="ChEBI" id="CHEBI:58359"/>
        <dbReference type="ChEBI" id="CHEBI:456216"/>
        <dbReference type="EC" id="6.3.4.2"/>
    </reaction>
</comment>
<dbReference type="Proteomes" id="UP001527882">
    <property type="component" value="Unassembled WGS sequence"/>
</dbReference>
<proteinExistence type="inferred from homology"/>
<evidence type="ECO:0000259" key="10">
    <source>
        <dbReference type="Pfam" id="PF00117"/>
    </source>
</evidence>
<evidence type="ECO:0000256" key="3">
    <source>
        <dbReference type="ARBA" id="ARBA00012291"/>
    </source>
</evidence>
<evidence type="ECO:0000256" key="9">
    <source>
        <dbReference type="ARBA" id="ARBA00047781"/>
    </source>
</evidence>
<evidence type="ECO:0000256" key="1">
    <source>
        <dbReference type="ARBA" id="ARBA00005171"/>
    </source>
</evidence>
<dbReference type="Gene3D" id="3.40.50.880">
    <property type="match status" value="1"/>
</dbReference>
<dbReference type="PROSITE" id="PS51273">
    <property type="entry name" value="GATASE_TYPE_1"/>
    <property type="match status" value="1"/>
</dbReference>
<evidence type="ECO:0000256" key="5">
    <source>
        <dbReference type="ARBA" id="ARBA00022741"/>
    </source>
</evidence>
<dbReference type="PANTHER" id="PTHR11550:SF0">
    <property type="entry name" value="CTP SYNTHASE-RELATED"/>
    <property type="match status" value="1"/>
</dbReference>
<dbReference type="InterPro" id="IPR017926">
    <property type="entry name" value="GATASE"/>
</dbReference>
<gene>
    <name evidence="11" type="ORF">O9H85_32735</name>
</gene>
<organism evidence="11 12">
    <name type="scientific">Paenibacillus gyeongsangnamensis</name>
    <dbReference type="NCBI Taxonomy" id="3388067"/>
    <lineage>
        <taxon>Bacteria</taxon>
        <taxon>Bacillati</taxon>
        <taxon>Bacillota</taxon>
        <taxon>Bacilli</taxon>
        <taxon>Bacillales</taxon>
        <taxon>Paenibacillaceae</taxon>
        <taxon>Paenibacillus</taxon>
    </lineage>
</organism>
<dbReference type="RefSeq" id="WP_269885569.1">
    <property type="nucleotide sequence ID" value="NZ_JAQAGZ010000030.1"/>
</dbReference>
<comment type="pathway">
    <text evidence="1">Pyrimidine metabolism; CTP biosynthesis via de novo pathway; CTP from UDP: step 2/2.</text>
</comment>
<accession>A0ABT4QJM2</accession>
<comment type="caution">
    <text evidence="11">The sequence shown here is derived from an EMBL/GenBank/DDBJ whole genome shotgun (WGS) entry which is preliminary data.</text>
</comment>
<dbReference type="EMBL" id="JAQAGZ010000030">
    <property type="protein sequence ID" value="MCZ8517040.1"/>
    <property type="molecule type" value="Genomic_DNA"/>
</dbReference>
<keyword evidence="5" id="KW-0547">Nucleotide-binding</keyword>
<name>A0ABT4QJM2_9BACL</name>
<dbReference type="InterPro" id="IPR004468">
    <property type="entry name" value="CTP_synthase"/>
</dbReference>
<dbReference type="SUPFAM" id="SSF52317">
    <property type="entry name" value="Class I glutamine amidotransferase-like"/>
    <property type="match status" value="1"/>
</dbReference>
<evidence type="ECO:0000256" key="6">
    <source>
        <dbReference type="ARBA" id="ARBA00022840"/>
    </source>
</evidence>
<evidence type="ECO:0000313" key="12">
    <source>
        <dbReference type="Proteomes" id="UP001527882"/>
    </source>
</evidence>
<keyword evidence="11" id="KW-0378">Hydrolase</keyword>
<evidence type="ECO:0000256" key="7">
    <source>
        <dbReference type="ARBA" id="ARBA00022962"/>
    </source>
</evidence>
<dbReference type="NCBIfam" id="NF004836">
    <property type="entry name" value="PRK06186.1"/>
    <property type="match status" value="1"/>
</dbReference>
<dbReference type="Pfam" id="PF00117">
    <property type="entry name" value="GATase"/>
    <property type="match status" value="1"/>
</dbReference>
<protein>
    <recommendedName>
        <fullName evidence="3">CTP synthase (glutamine hydrolyzing)</fullName>
        <ecNumber evidence="3">6.3.4.2</ecNumber>
    </recommendedName>
</protein>